<feature type="compositionally biased region" description="Low complexity" evidence="1">
    <location>
        <begin position="513"/>
        <end position="524"/>
    </location>
</feature>
<keyword evidence="2" id="KW-0472">Membrane</keyword>
<evidence type="ECO:0000313" key="3">
    <source>
        <dbReference type="EMBL" id="KRX13521.1"/>
    </source>
</evidence>
<dbReference type="Proteomes" id="UP000054630">
    <property type="component" value="Unassembled WGS sequence"/>
</dbReference>
<protein>
    <submittedName>
        <fullName evidence="3">Uncharacterized protein</fullName>
    </submittedName>
</protein>
<dbReference type="OrthoDB" id="5918565at2759"/>
<accession>A0A0V0RG95</accession>
<reference evidence="3 4" key="1">
    <citation type="submission" date="2015-01" db="EMBL/GenBank/DDBJ databases">
        <title>Evolution of Trichinella species and genotypes.</title>
        <authorList>
            <person name="Korhonen P.K."/>
            <person name="Edoardo P."/>
            <person name="Giuseppe L.R."/>
            <person name="Gasser R.B."/>
        </authorList>
    </citation>
    <scope>NUCLEOTIDE SEQUENCE [LARGE SCALE GENOMIC DNA]</scope>
    <source>
        <strain evidence="3">ISS37</strain>
    </source>
</reference>
<feature type="compositionally biased region" description="Polar residues" evidence="1">
    <location>
        <begin position="634"/>
        <end position="644"/>
    </location>
</feature>
<proteinExistence type="predicted"/>
<sequence length="644" mass="73206">MTKWKNQSTNHGNGKPAILVWNSNSNIFYSSSLLFAHYPETDDGTKPFIAIAMLVCGVIGGLMLVILCLIFCKQCFKPQQDNKLNGNRCYYRTCYSEKSSPAKRSRLNNRVFEYATENQSIKSKGNEQQYKNKPCSGNLVVIETSRNVAEFCPKGKSSSEKHTKIAHPDNQATVEEETSEVLQQHCNEFNHFQCRQALHSPQSRLTIFQNTLSFKDKSNSKMLKNGSELQKCISQSKVNRTCSTGPALPVEKNNEDLLADQFSENDSLIASDWVEQQPRKIYVDRKKRQKILKRTPQPNLCNNHQSAWAEQGGRVIKSFELLDDHCKPYIPTRQARSLEIDYGTTTTSKPIHQSFCFGRQQLNKANPPRLLFNSPAYKKWDNFEANFRTRIARPLTEDLAGKMESECNNKLWELRCSLIKQLHSLNHNMPAKDKMFCRTENDKKSSSSSTTCTTSFESNTELSACDEFSWTPCLPTLNSTPLTLHAKRQKLRKLYLRRQWQLHKQHAAIVQSQESYETAESSESSKLEQTLTSTESIVVGNTEAQLTSRPEIWEQAQNRFPYIPPIKNEVIDLTCASLVNDSIGNACQYWIHSESTLPSQTSEHPLIGIQYHPSEQKAGQASRKRESEEKGNPPVNTGPSPNSD</sequence>
<feature type="region of interest" description="Disordered" evidence="1">
    <location>
        <begin position="513"/>
        <end position="533"/>
    </location>
</feature>
<evidence type="ECO:0000256" key="2">
    <source>
        <dbReference type="SAM" id="Phobius"/>
    </source>
</evidence>
<organism evidence="3 4">
    <name type="scientific">Trichinella nelsoni</name>
    <dbReference type="NCBI Taxonomy" id="6336"/>
    <lineage>
        <taxon>Eukaryota</taxon>
        <taxon>Metazoa</taxon>
        <taxon>Ecdysozoa</taxon>
        <taxon>Nematoda</taxon>
        <taxon>Enoplea</taxon>
        <taxon>Dorylaimia</taxon>
        <taxon>Trichinellida</taxon>
        <taxon>Trichinellidae</taxon>
        <taxon>Trichinella</taxon>
    </lineage>
</organism>
<dbReference type="EMBL" id="JYDL01000196">
    <property type="protein sequence ID" value="KRX13521.1"/>
    <property type="molecule type" value="Genomic_DNA"/>
</dbReference>
<evidence type="ECO:0000256" key="1">
    <source>
        <dbReference type="SAM" id="MobiDB-lite"/>
    </source>
</evidence>
<name>A0A0V0RG95_9BILA</name>
<keyword evidence="2" id="KW-0812">Transmembrane</keyword>
<gene>
    <name evidence="3" type="ORF">T07_6219</name>
</gene>
<feature type="region of interest" description="Disordered" evidence="1">
    <location>
        <begin position="607"/>
        <end position="644"/>
    </location>
</feature>
<dbReference type="AlphaFoldDB" id="A0A0V0RG95"/>
<feature type="transmembrane region" description="Helical" evidence="2">
    <location>
        <begin position="48"/>
        <end position="72"/>
    </location>
</feature>
<keyword evidence="2" id="KW-1133">Transmembrane helix</keyword>
<evidence type="ECO:0000313" key="4">
    <source>
        <dbReference type="Proteomes" id="UP000054630"/>
    </source>
</evidence>
<comment type="caution">
    <text evidence="3">The sequence shown here is derived from an EMBL/GenBank/DDBJ whole genome shotgun (WGS) entry which is preliminary data.</text>
</comment>
<keyword evidence="4" id="KW-1185">Reference proteome</keyword>